<dbReference type="GO" id="GO:0090263">
    <property type="term" value="P:positive regulation of canonical Wnt signaling pathway"/>
    <property type="evidence" value="ECO:0007669"/>
    <property type="project" value="TreeGrafter"/>
</dbReference>
<evidence type="ECO:0000256" key="5">
    <source>
        <dbReference type="ARBA" id="ARBA00022729"/>
    </source>
</evidence>
<dbReference type="VEuPathDB" id="VectorBase:LLONM1_005974"/>
<protein>
    <submittedName>
        <fullName evidence="14">Uncharacterized protein</fullName>
    </submittedName>
</protein>
<evidence type="ECO:0000256" key="3">
    <source>
        <dbReference type="ARBA" id="ARBA00022475"/>
    </source>
</evidence>
<dbReference type="GO" id="GO:0005886">
    <property type="term" value="C:plasma membrane"/>
    <property type="evidence" value="ECO:0007669"/>
    <property type="project" value="UniProtKB-SubCell"/>
</dbReference>
<feature type="region of interest" description="Disordered" evidence="13">
    <location>
        <begin position="111"/>
        <end position="179"/>
    </location>
</feature>
<keyword evidence="7 12" id="KW-0472">Membrane</keyword>
<accession>A0A1B0CPY5</accession>
<dbReference type="GO" id="GO:0009986">
    <property type="term" value="C:cell surface"/>
    <property type="evidence" value="ECO:0007669"/>
    <property type="project" value="TreeGrafter"/>
</dbReference>
<evidence type="ECO:0000313" key="15">
    <source>
        <dbReference type="Proteomes" id="UP000092461"/>
    </source>
</evidence>
<dbReference type="GO" id="GO:0016477">
    <property type="term" value="P:cell migration"/>
    <property type="evidence" value="ECO:0007669"/>
    <property type="project" value="TreeGrafter"/>
</dbReference>
<dbReference type="Proteomes" id="UP000092461">
    <property type="component" value="Unassembled WGS sequence"/>
</dbReference>
<sequence length="203" mass="21984">MPQKWVSPPDTDMLHFLVTIDKSKEFYSKIVTSICEDEEYEREDKGCWTGEKIGEYTHGVMPTGANSQKYNPEVPLENPYRANTKINELVDKLINLRQTVANAISQHSNHIDSDKMQSDMAEGSAMWNSDNTDDSDLDGVEGSGSGDGGIYGRAGDVPFDTTRSPAMHPGPGASPTGSGDSVRISCLLVVSLVSFVGLAASNH</sequence>
<comment type="function">
    <text evidence="12">Cell surface proteoglycan.</text>
</comment>
<evidence type="ECO:0000313" key="14">
    <source>
        <dbReference type="EnsemblMetazoa" id="LLOJ006934-PA"/>
    </source>
</evidence>
<dbReference type="AlphaFoldDB" id="A0A1B0CPY5"/>
<name>A0A1B0CPY5_LUTLO</name>
<evidence type="ECO:0000256" key="9">
    <source>
        <dbReference type="ARBA" id="ARBA00023207"/>
    </source>
</evidence>
<evidence type="ECO:0000256" key="4">
    <source>
        <dbReference type="ARBA" id="ARBA00022622"/>
    </source>
</evidence>
<comment type="similarity">
    <text evidence="2 11">Belongs to the glypican family.</text>
</comment>
<dbReference type="GO" id="GO:0005576">
    <property type="term" value="C:extracellular region"/>
    <property type="evidence" value="ECO:0007669"/>
    <property type="project" value="TreeGrafter"/>
</dbReference>
<evidence type="ECO:0000256" key="8">
    <source>
        <dbReference type="ARBA" id="ARBA00023180"/>
    </source>
</evidence>
<reference evidence="14" key="1">
    <citation type="submission" date="2020-05" db="UniProtKB">
        <authorList>
            <consortium name="EnsemblMetazoa"/>
        </authorList>
    </citation>
    <scope>IDENTIFICATION</scope>
    <source>
        <strain evidence="14">Jacobina</strain>
    </source>
</reference>
<dbReference type="EnsemblMetazoa" id="LLOJ006934-RA">
    <property type="protein sequence ID" value="LLOJ006934-PA"/>
    <property type="gene ID" value="LLOJ006934"/>
</dbReference>
<evidence type="ECO:0000256" key="2">
    <source>
        <dbReference type="ARBA" id="ARBA00010260"/>
    </source>
</evidence>
<keyword evidence="6 12" id="KW-0654">Proteoglycan</keyword>
<evidence type="ECO:0000256" key="10">
    <source>
        <dbReference type="ARBA" id="ARBA00023288"/>
    </source>
</evidence>
<proteinExistence type="inferred from homology"/>
<evidence type="ECO:0000256" key="1">
    <source>
        <dbReference type="ARBA" id="ARBA00004609"/>
    </source>
</evidence>
<evidence type="ECO:0000256" key="13">
    <source>
        <dbReference type="SAM" id="MobiDB-lite"/>
    </source>
</evidence>
<keyword evidence="8" id="KW-0325">Glycoprotein</keyword>
<dbReference type="Pfam" id="PF01153">
    <property type="entry name" value="Glypican"/>
    <property type="match status" value="1"/>
</dbReference>
<evidence type="ECO:0000256" key="12">
    <source>
        <dbReference type="RuleBase" id="RU003519"/>
    </source>
</evidence>
<feature type="compositionally biased region" description="Gly residues" evidence="13">
    <location>
        <begin position="141"/>
        <end position="152"/>
    </location>
</feature>
<keyword evidence="3" id="KW-1003">Cell membrane</keyword>
<dbReference type="EMBL" id="AJWK01022849">
    <property type="status" value="NOT_ANNOTATED_CDS"/>
    <property type="molecule type" value="Genomic_DNA"/>
</dbReference>
<dbReference type="GO" id="GO:1905475">
    <property type="term" value="P:regulation of protein localization to membrane"/>
    <property type="evidence" value="ECO:0007669"/>
    <property type="project" value="TreeGrafter"/>
</dbReference>
<dbReference type="PANTHER" id="PTHR10822:SF29">
    <property type="entry name" value="DIVISION ABNORMALLY DELAYED PROTEIN"/>
    <property type="match status" value="1"/>
</dbReference>
<organism evidence="14 15">
    <name type="scientific">Lutzomyia longipalpis</name>
    <name type="common">Sand fly</name>
    <dbReference type="NCBI Taxonomy" id="7200"/>
    <lineage>
        <taxon>Eukaryota</taxon>
        <taxon>Metazoa</taxon>
        <taxon>Ecdysozoa</taxon>
        <taxon>Arthropoda</taxon>
        <taxon>Hexapoda</taxon>
        <taxon>Insecta</taxon>
        <taxon>Pterygota</taxon>
        <taxon>Neoptera</taxon>
        <taxon>Endopterygota</taxon>
        <taxon>Diptera</taxon>
        <taxon>Nematocera</taxon>
        <taxon>Psychodoidea</taxon>
        <taxon>Psychodidae</taxon>
        <taxon>Lutzomyia</taxon>
        <taxon>Lutzomyia</taxon>
    </lineage>
</organism>
<comment type="subcellular location">
    <subcellularLocation>
        <location evidence="1 12">Cell membrane</location>
        <topology evidence="1 12">Lipid-anchor</topology>
        <topology evidence="1 12">GPI-anchor</topology>
    </subcellularLocation>
</comment>
<evidence type="ECO:0000256" key="7">
    <source>
        <dbReference type="ARBA" id="ARBA00023136"/>
    </source>
</evidence>
<dbReference type="VEuPathDB" id="VectorBase:LLOJ006934"/>
<keyword evidence="15" id="KW-1185">Reference proteome</keyword>
<keyword evidence="9 12" id="KW-0357">Heparan sulfate</keyword>
<evidence type="ECO:0000256" key="6">
    <source>
        <dbReference type="ARBA" id="ARBA00022974"/>
    </source>
</evidence>
<keyword evidence="5" id="KW-0732">Signal</keyword>
<dbReference type="InterPro" id="IPR001863">
    <property type="entry name" value="Glypican"/>
</dbReference>
<evidence type="ECO:0000256" key="11">
    <source>
        <dbReference type="RuleBase" id="RU003518"/>
    </source>
</evidence>
<dbReference type="PANTHER" id="PTHR10822">
    <property type="entry name" value="GLYPICAN"/>
    <property type="match status" value="1"/>
</dbReference>
<keyword evidence="4 12" id="KW-0336">GPI-anchor</keyword>
<keyword evidence="10 12" id="KW-0449">Lipoprotein</keyword>
<dbReference type="GO" id="GO:0098552">
    <property type="term" value="C:side of membrane"/>
    <property type="evidence" value="ECO:0007669"/>
    <property type="project" value="UniProtKB-KW"/>
</dbReference>